<comment type="caution">
    <text evidence="7">The sequence shown here is derived from an EMBL/GenBank/DDBJ whole genome shotgun (WGS) entry which is preliminary data.</text>
</comment>
<dbReference type="Proteomes" id="UP000321518">
    <property type="component" value="Unassembled WGS sequence"/>
</dbReference>
<feature type="region of interest" description="Disordered" evidence="5">
    <location>
        <begin position="222"/>
        <end position="311"/>
    </location>
</feature>
<feature type="transmembrane region" description="Helical" evidence="6">
    <location>
        <begin position="37"/>
        <end position="58"/>
    </location>
</feature>
<evidence type="ECO:0000313" key="7">
    <source>
        <dbReference type="EMBL" id="GEM09373.1"/>
    </source>
</evidence>
<reference evidence="7 8" key="1">
    <citation type="submission" date="2019-07" db="EMBL/GenBank/DDBJ databases">
        <title>Rhodotorula toruloides NBRC10032 genome sequencing.</title>
        <authorList>
            <person name="Shida Y."/>
            <person name="Takaku H."/>
            <person name="Ogasawara W."/>
            <person name="Mori K."/>
        </authorList>
    </citation>
    <scope>NUCLEOTIDE SEQUENCE [LARGE SCALE GENOMIC DNA]</scope>
    <source>
        <strain evidence="7 8">NBRC10032</strain>
    </source>
</reference>
<gene>
    <name evidence="7" type="ORF">Rt10032_c07g3390</name>
</gene>
<evidence type="ECO:0000256" key="3">
    <source>
        <dbReference type="ARBA" id="ARBA00022989"/>
    </source>
</evidence>
<sequence length="311" mass="34045">MSRYTAEQVTGWFGTVLWCIQLVPQVYMNYRRKTTEGLSNLLCVCWMLSGVTLGIFAIVENINIPIIVQPHCYGSLCFLMLCQMLYYDRKWRWYAAAGAFAAYACAAAGFEVGMVYASRAVEDRGSKGLTMLWGILSDVFLAVGFIPQFIEIYKAREVYALSYTFLAMDSAGAVFSIVSLAMKPTLDGIAFTGYLIVLVLEIAIFILAILLNPRARRRRAALDKTGGAGADGSPSETTTHIAPEASESGMPLPSETVSERHRAEEAGGRGEQEAGSKAVERHSTMESGVTLAEEGRTGDLEKERKRGDEAV</sequence>
<dbReference type="Gene3D" id="1.20.1280.290">
    <property type="match status" value="2"/>
</dbReference>
<accession>A0A511KG79</accession>
<protein>
    <submittedName>
        <fullName evidence="7">Cystinosin/ERS1p repeat protein</fullName>
    </submittedName>
</protein>
<feature type="transmembrane region" description="Helical" evidence="6">
    <location>
        <begin position="93"/>
        <end position="116"/>
    </location>
</feature>
<dbReference type="InterPro" id="IPR006603">
    <property type="entry name" value="PQ-loop_rpt"/>
</dbReference>
<name>A0A511KG79_RHOTO</name>
<keyword evidence="2 6" id="KW-0812">Transmembrane</keyword>
<keyword evidence="4 6" id="KW-0472">Membrane</keyword>
<evidence type="ECO:0000256" key="5">
    <source>
        <dbReference type="SAM" id="MobiDB-lite"/>
    </source>
</evidence>
<proteinExistence type="predicted"/>
<dbReference type="PANTHER" id="PTHR16201">
    <property type="entry name" value="SEVEN TRANSMEMBRANE PROTEIN 1-RELATED"/>
    <property type="match status" value="1"/>
</dbReference>
<feature type="compositionally biased region" description="Basic and acidic residues" evidence="5">
    <location>
        <begin position="257"/>
        <end position="284"/>
    </location>
</feature>
<evidence type="ECO:0000256" key="2">
    <source>
        <dbReference type="ARBA" id="ARBA00022692"/>
    </source>
</evidence>
<feature type="transmembrane region" description="Helical" evidence="6">
    <location>
        <begin position="158"/>
        <end position="182"/>
    </location>
</feature>
<evidence type="ECO:0000256" key="6">
    <source>
        <dbReference type="SAM" id="Phobius"/>
    </source>
</evidence>
<feature type="transmembrane region" description="Helical" evidence="6">
    <location>
        <begin position="188"/>
        <end position="211"/>
    </location>
</feature>
<comment type="subcellular location">
    <subcellularLocation>
        <location evidence="1">Membrane</location>
        <topology evidence="1">Multi-pass membrane protein</topology>
    </subcellularLocation>
</comment>
<dbReference type="OrthoDB" id="407617at2759"/>
<dbReference type="EMBL" id="BJWK01000007">
    <property type="protein sequence ID" value="GEM09373.1"/>
    <property type="molecule type" value="Genomic_DNA"/>
</dbReference>
<dbReference type="SMART" id="SM00679">
    <property type="entry name" value="CTNS"/>
    <property type="match status" value="2"/>
</dbReference>
<evidence type="ECO:0000256" key="4">
    <source>
        <dbReference type="ARBA" id="ARBA00023136"/>
    </source>
</evidence>
<evidence type="ECO:0000313" key="8">
    <source>
        <dbReference type="Proteomes" id="UP000321518"/>
    </source>
</evidence>
<dbReference type="PANTHER" id="PTHR16201:SF37">
    <property type="entry name" value="PQ-LOOP REPEAT-CONTAINING PROTEIN"/>
    <property type="match status" value="1"/>
</dbReference>
<keyword evidence="3 6" id="KW-1133">Transmembrane helix</keyword>
<organism evidence="7 8">
    <name type="scientific">Rhodotorula toruloides</name>
    <name type="common">Yeast</name>
    <name type="synonym">Rhodosporidium toruloides</name>
    <dbReference type="NCBI Taxonomy" id="5286"/>
    <lineage>
        <taxon>Eukaryota</taxon>
        <taxon>Fungi</taxon>
        <taxon>Dikarya</taxon>
        <taxon>Basidiomycota</taxon>
        <taxon>Pucciniomycotina</taxon>
        <taxon>Microbotryomycetes</taxon>
        <taxon>Sporidiobolales</taxon>
        <taxon>Sporidiobolaceae</taxon>
        <taxon>Rhodotorula</taxon>
    </lineage>
</organism>
<feature type="compositionally biased region" description="Basic and acidic residues" evidence="5">
    <location>
        <begin position="293"/>
        <end position="311"/>
    </location>
</feature>
<evidence type="ECO:0000256" key="1">
    <source>
        <dbReference type="ARBA" id="ARBA00004141"/>
    </source>
</evidence>
<feature type="transmembrane region" description="Helical" evidence="6">
    <location>
        <begin position="128"/>
        <end position="146"/>
    </location>
</feature>
<dbReference type="Pfam" id="PF04193">
    <property type="entry name" value="PQ-loop"/>
    <property type="match status" value="2"/>
</dbReference>
<dbReference type="GO" id="GO:0016020">
    <property type="term" value="C:membrane"/>
    <property type="evidence" value="ECO:0007669"/>
    <property type="project" value="UniProtKB-SubCell"/>
</dbReference>
<dbReference type="AlphaFoldDB" id="A0A511KG79"/>
<feature type="transmembrane region" description="Helical" evidence="6">
    <location>
        <begin position="64"/>
        <end position="86"/>
    </location>
</feature>
<dbReference type="InterPro" id="IPR051415">
    <property type="entry name" value="LAAT-1"/>
</dbReference>